<evidence type="ECO:0000256" key="10">
    <source>
        <dbReference type="ARBA" id="ARBA00029922"/>
    </source>
</evidence>
<comment type="similarity">
    <text evidence="3">Belongs to the biopterin-dependent aromatic amino acid hydroxylase family.</text>
</comment>
<dbReference type="PROSITE" id="PS51410">
    <property type="entry name" value="BH4_AAA_HYDROXYL_2"/>
    <property type="match status" value="1"/>
</dbReference>
<sequence>MSRYTSNNYLAKQADSEGLIQYEADEHAMWAELFNAQISLVQRHMVNEYLEGLATLDLPSHRIPQCSEISEKLSSITGWQVVPVPALIGYQRFFDMLANKQFPAASFIRRKEDFAYVKEPDIFHEIFGHTPLLTNHKVAEFSQTIGRIGQQATSQQHAWLARLYWFTIEFGLIKNNTNHMVPMGSGLASSPTELIYAATSDLPQRLPFELTEVLTTPYRIDIKQPIYYVLDSFDHLAEITECDLLSEIEKARTRGLKEPHHLLARAV</sequence>
<evidence type="ECO:0000256" key="6">
    <source>
        <dbReference type="ARBA" id="ARBA00023002"/>
    </source>
</evidence>
<gene>
    <name evidence="12" type="primary">phhA</name>
    <name evidence="12" type="ORF">ACFODZ_04170</name>
</gene>
<evidence type="ECO:0000256" key="5">
    <source>
        <dbReference type="ARBA" id="ARBA00022723"/>
    </source>
</evidence>
<reference evidence="13" key="1">
    <citation type="journal article" date="2019" name="Int. J. Syst. Evol. Microbiol.">
        <title>The Global Catalogue of Microorganisms (GCM) 10K type strain sequencing project: providing services to taxonomists for standard genome sequencing and annotation.</title>
        <authorList>
            <consortium name="The Broad Institute Genomics Platform"/>
            <consortium name="The Broad Institute Genome Sequencing Center for Infectious Disease"/>
            <person name="Wu L."/>
            <person name="Ma J."/>
        </authorList>
    </citation>
    <scope>NUCLEOTIDE SEQUENCE [LARGE SCALE GENOMIC DNA]</scope>
    <source>
        <strain evidence="13">KCTC 42953</strain>
    </source>
</reference>
<name>A0ABV7JDE4_9GAMM</name>
<dbReference type="SUPFAM" id="SSF56534">
    <property type="entry name" value="Aromatic aminoacid monoxygenases, catalytic and oligomerization domains"/>
    <property type="match status" value="1"/>
</dbReference>
<comment type="pathway">
    <text evidence="2">Amino-acid degradation; L-phenylalanine degradation; acetoacetate and fumarate from L-phenylalanine: step 1/6.</text>
</comment>
<organism evidence="12 13">
    <name type="scientific">Marinicella sediminis</name>
    <dbReference type="NCBI Taxonomy" id="1792834"/>
    <lineage>
        <taxon>Bacteria</taxon>
        <taxon>Pseudomonadati</taxon>
        <taxon>Pseudomonadota</taxon>
        <taxon>Gammaproteobacteria</taxon>
        <taxon>Lysobacterales</taxon>
        <taxon>Marinicellaceae</taxon>
        <taxon>Marinicella</taxon>
    </lineage>
</organism>
<dbReference type="Proteomes" id="UP001595533">
    <property type="component" value="Unassembled WGS sequence"/>
</dbReference>
<evidence type="ECO:0000313" key="13">
    <source>
        <dbReference type="Proteomes" id="UP001595533"/>
    </source>
</evidence>
<dbReference type="NCBIfam" id="TIGR01267">
    <property type="entry name" value="Phe4hydrox_mono"/>
    <property type="match status" value="1"/>
</dbReference>
<dbReference type="PRINTS" id="PR00372">
    <property type="entry name" value="FYWHYDRXLASE"/>
</dbReference>
<keyword evidence="9" id="KW-0585">Phenylalanine catabolism</keyword>
<dbReference type="Gene3D" id="1.10.800.10">
    <property type="entry name" value="Aromatic amino acid hydroxylase"/>
    <property type="match status" value="1"/>
</dbReference>
<proteinExistence type="inferred from homology"/>
<dbReference type="PANTHER" id="PTHR11473">
    <property type="entry name" value="AROMATIC AMINO ACID HYDROXYLASE"/>
    <property type="match status" value="1"/>
</dbReference>
<evidence type="ECO:0000313" key="12">
    <source>
        <dbReference type="EMBL" id="MFC3193437.1"/>
    </source>
</evidence>
<dbReference type="InterPro" id="IPR005960">
    <property type="entry name" value="Phe-4-hydroxylase_mono"/>
</dbReference>
<dbReference type="GO" id="GO:0004505">
    <property type="term" value="F:phenylalanine 4-monooxygenase activity"/>
    <property type="evidence" value="ECO:0007669"/>
    <property type="project" value="UniProtKB-EC"/>
</dbReference>
<evidence type="ECO:0000256" key="1">
    <source>
        <dbReference type="ARBA" id="ARBA00001954"/>
    </source>
</evidence>
<evidence type="ECO:0000256" key="2">
    <source>
        <dbReference type="ARBA" id="ARBA00005088"/>
    </source>
</evidence>
<evidence type="ECO:0000256" key="4">
    <source>
        <dbReference type="ARBA" id="ARBA00011995"/>
    </source>
</evidence>
<dbReference type="InterPro" id="IPR019774">
    <property type="entry name" value="Aromatic-AA_hydroxylase_C"/>
</dbReference>
<keyword evidence="13" id="KW-1185">Reference proteome</keyword>
<keyword evidence="7" id="KW-0408">Iron</keyword>
<evidence type="ECO:0000256" key="9">
    <source>
        <dbReference type="ARBA" id="ARBA00023232"/>
    </source>
</evidence>
<accession>A0ABV7JDE4</accession>
<dbReference type="InterPro" id="IPR001273">
    <property type="entry name" value="ArAA_hydroxylase"/>
</dbReference>
<protein>
    <recommendedName>
        <fullName evidence="4">phenylalanine 4-monooxygenase</fullName>
        <ecNumber evidence="4">1.14.16.1</ecNumber>
    </recommendedName>
    <alternativeName>
        <fullName evidence="10">Phe-4-monooxygenase</fullName>
    </alternativeName>
</protein>
<feature type="domain" description="Biopterin-dependent aromatic amino acid hydroxylase family profile" evidence="11">
    <location>
        <begin position="1"/>
        <end position="267"/>
    </location>
</feature>
<evidence type="ECO:0000259" key="11">
    <source>
        <dbReference type="PROSITE" id="PS51410"/>
    </source>
</evidence>
<keyword evidence="5" id="KW-0479">Metal-binding</keyword>
<keyword evidence="6 12" id="KW-0560">Oxidoreductase</keyword>
<dbReference type="RefSeq" id="WP_077410196.1">
    <property type="nucleotide sequence ID" value="NZ_JBHRTS010000002.1"/>
</dbReference>
<dbReference type="Pfam" id="PF00351">
    <property type="entry name" value="Biopterin_H"/>
    <property type="match status" value="1"/>
</dbReference>
<comment type="cofactor">
    <cofactor evidence="1">
        <name>Fe(2+)</name>
        <dbReference type="ChEBI" id="CHEBI:29033"/>
    </cofactor>
</comment>
<evidence type="ECO:0000256" key="8">
    <source>
        <dbReference type="ARBA" id="ARBA00023033"/>
    </source>
</evidence>
<evidence type="ECO:0000256" key="7">
    <source>
        <dbReference type="ARBA" id="ARBA00023004"/>
    </source>
</evidence>
<dbReference type="InterPro" id="IPR036329">
    <property type="entry name" value="Aro-AA_hydroxylase_C_sf"/>
</dbReference>
<keyword evidence="8" id="KW-0503">Monooxygenase</keyword>
<dbReference type="EC" id="1.14.16.1" evidence="4"/>
<comment type="caution">
    <text evidence="12">The sequence shown here is derived from an EMBL/GenBank/DDBJ whole genome shotgun (WGS) entry which is preliminary data.</text>
</comment>
<evidence type="ECO:0000256" key="3">
    <source>
        <dbReference type="ARBA" id="ARBA00009712"/>
    </source>
</evidence>
<dbReference type="EMBL" id="JBHRTS010000002">
    <property type="protein sequence ID" value="MFC3193437.1"/>
    <property type="molecule type" value="Genomic_DNA"/>
</dbReference>
<dbReference type="PANTHER" id="PTHR11473:SF24">
    <property type="entry name" value="PHENYLALANINE-4-HYDROXYLASE"/>
    <property type="match status" value="1"/>
</dbReference>
<dbReference type="InterPro" id="IPR036951">
    <property type="entry name" value="ArAA_hydroxylase_sf"/>
</dbReference>